<gene>
    <name evidence="2" type="ORF">GLW07_08805</name>
</gene>
<comment type="caution">
    <text evidence="2">The sequence shown here is derived from an EMBL/GenBank/DDBJ whole genome shotgun (WGS) entry which is preliminary data.</text>
</comment>
<dbReference type="SUPFAM" id="SSF55729">
    <property type="entry name" value="Acyl-CoA N-acyltransferases (Nat)"/>
    <property type="match status" value="1"/>
</dbReference>
<proteinExistence type="predicted"/>
<evidence type="ECO:0000313" key="3">
    <source>
        <dbReference type="Proteomes" id="UP000447833"/>
    </source>
</evidence>
<evidence type="ECO:0000313" key="2">
    <source>
        <dbReference type="EMBL" id="MYL63451.1"/>
    </source>
</evidence>
<dbReference type="InterPro" id="IPR051531">
    <property type="entry name" value="N-acetyltransferase"/>
</dbReference>
<dbReference type="GO" id="GO:0016747">
    <property type="term" value="F:acyltransferase activity, transferring groups other than amino-acyl groups"/>
    <property type="evidence" value="ECO:0007669"/>
    <property type="project" value="InterPro"/>
</dbReference>
<dbReference type="PANTHER" id="PTHR43792:SF5">
    <property type="entry name" value="RIBOSOMAL-PROTEIN-SERINE ACETYLTRANSFERASE"/>
    <property type="match status" value="1"/>
</dbReference>
<name>A0A845EY09_9BACL</name>
<dbReference type="InterPro" id="IPR000182">
    <property type="entry name" value="GNAT_dom"/>
</dbReference>
<sequence>MLETCKEIGWAFNLEYYNNGYASEAALPILKYGFEEFELHRIVATFQPENVPSYRVMEKIGMRSEGYFKNAFRISVYQKLIRFILN</sequence>
<reference evidence="2 3" key="1">
    <citation type="submission" date="2019-11" db="EMBL/GenBank/DDBJ databases">
        <title>Genome sequences of 17 halophilic strains isolated from different environments.</title>
        <authorList>
            <person name="Furrow R.E."/>
        </authorList>
    </citation>
    <scope>NUCLEOTIDE SEQUENCE [LARGE SCALE GENOMIC DNA]</scope>
    <source>
        <strain evidence="2 3">22506_14_FS</strain>
    </source>
</reference>
<dbReference type="AlphaFoldDB" id="A0A845EY09"/>
<dbReference type="Proteomes" id="UP000447833">
    <property type="component" value="Unassembled WGS sequence"/>
</dbReference>
<feature type="domain" description="N-acetyltransferase" evidence="1">
    <location>
        <begin position="7"/>
        <end position="63"/>
    </location>
</feature>
<organism evidence="2 3">
    <name type="scientific">Guptibacillus hwajinpoensis</name>
    <dbReference type="NCBI Taxonomy" id="208199"/>
    <lineage>
        <taxon>Bacteria</taxon>
        <taxon>Bacillati</taxon>
        <taxon>Bacillota</taxon>
        <taxon>Bacilli</taxon>
        <taxon>Bacillales</taxon>
        <taxon>Guptibacillaceae</taxon>
        <taxon>Guptibacillus</taxon>
    </lineage>
</organism>
<dbReference type="InterPro" id="IPR016181">
    <property type="entry name" value="Acyl_CoA_acyltransferase"/>
</dbReference>
<dbReference type="Pfam" id="PF13302">
    <property type="entry name" value="Acetyltransf_3"/>
    <property type="match status" value="1"/>
</dbReference>
<accession>A0A845EY09</accession>
<dbReference type="Gene3D" id="3.40.630.30">
    <property type="match status" value="1"/>
</dbReference>
<protein>
    <submittedName>
        <fullName evidence="2">GNAT family N-acetyltransferase</fullName>
    </submittedName>
</protein>
<dbReference type="PANTHER" id="PTHR43792">
    <property type="entry name" value="GNAT FAMILY, PUTATIVE (AFU_ORTHOLOGUE AFUA_3G00765)-RELATED-RELATED"/>
    <property type="match status" value="1"/>
</dbReference>
<evidence type="ECO:0000259" key="1">
    <source>
        <dbReference type="Pfam" id="PF13302"/>
    </source>
</evidence>
<dbReference type="EMBL" id="WMEY01000002">
    <property type="protein sequence ID" value="MYL63451.1"/>
    <property type="molecule type" value="Genomic_DNA"/>
</dbReference>
<keyword evidence="2" id="KW-0808">Transferase</keyword>